<evidence type="ECO:0000313" key="5">
    <source>
        <dbReference type="EMBL" id="WIA18155.1"/>
    </source>
</evidence>
<dbReference type="InterPro" id="IPR015424">
    <property type="entry name" value="PyrdxlP-dep_Trfase"/>
</dbReference>
<dbReference type="SUPFAM" id="SSF53383">
    <property type="entry name" value="PLP-dependent transferases"/>
    <property type="match status" value="1"/>
</dbReference>
<dbReference type="EMBL" id="CP126216">
    <property type="protein sequence ID" value="WIA18155.1"/>
    <property type="molecule type" value="Genomic_DNA"/>
</dbReference>
<dbReference type="InterPro" id="IPR015422">
    <property type="entry name" value="PyrdxlP-dep_Trfase_small"/>
</dbReference>
<accession>A0ABY8UAC7</accession>
<proteinExistence type="predicted"/>
<sequence>MVKLRSARTPESGAFLVMDAAKSSARAAGKDIMDLSVGSSDLAPPPEALEAVQASLHDPASHKYCLKSGTRPLLQAAVDWFDRTYKLKLDPKTQALSLVGSQEGLAHLLMAVADPGDGILMTDVAYPSYFGAVKVAGLQPQYIALHPETHLADLNRVDPAAAARCSCLLLNYPNNPTGAVADEAFWRGVLHFCEQHDLLLIHDNPYVCQVYDRDAAVSPLVLPGALARCVELFSFAKSYQLGGFRLGFALGNEQAIAALEAVKASIDFNQYLGIQAMGVACLQLPQQRVRDYAAVWQQRAAALVQHLRQHGWQLPEPQACMYVWAKLPQGVQLDDLQFCQQLVAETGVALAPGRGFGPGGEGFVRFALVQPAERLTAAAEAVGVFADRLRARAVPA</sequence>
<dbReference type="Gene3D" id="3.90.1150.10">
    <property type="entry name" value="Aspartate Aminotransferase, domain 1"/>
    <property type="match status" value="1"/>
</dbReference>
<keyword evidence="3" id="KW-0808">Transferase</keyword>
<evidence type="ECO:0000256" key="2">
    <source>
        <dbReference type="ARBA" id="ARBA00022576"/>
    </source>
</evidence>
<keyword evidence="6" id="KW-1185">Reference proteome</keyword>
<dbReference type="Proteomes" id="UP001244341">
    <property type="component" value="Chromosome 9b"/>
</dbReference>
<comment type="cofactor">
    <cofactor evidence="1">
        <name>pyridoxal 5'-phosphate</name>
        <dbReference type="ChEBI" id="CHEBI:597326"/>
    </cofactor>
</comment>
<evidence type="ECO:0000256" key="1">
    <source>
        <dbReference type="ARBA" id="ARBA00001933"/>
    </source>
</evidence>
<organism evidence="5 6">
    <name type="scientific">Tetradesmus obliquus</name>
    <name type="common">Green alga</name>
    <name type="synonym">Acutodesmus obliquus</name>
    <dbReference type="NCBI Taxonomy" id="3088"/>
    <lineage>
        <taxon>Eukaryota</taxon>
        <taxon>Viridiplantae</taxon>
        <taxon>Chlorophyta</taxon>
        <taxon>core chlorophytes</taxon>
        <taxon>Chlorophyceae</taxon>
        <taxon>CS clade</taxon>
        <taxon>Sphaeropleales</taxon>
        <taxon>Scenedesmaceae</taxon>
        <taxon>Tetradesmus</taxon>
    </lineage>
</organism>
<dbReference type="PANTHER" id="PTHR42832:SF2">
    <property type="entry name" value="ASPARTATE TRANSAMINASE"/>
    <property type="match status" value="1"/>
</dbReference>
<reference evidence="5 6" key="1">
    <citation type="submission" date="2023-05" db="EMBL/GenBank/DDBJ databases">
        <title>A 100% complete, gapless, phased diploid assembly of the Scenedesmus obliquus UTEX 3031 genome.</title>
        <authorList>
            <person name="Biondi T.C."/>
            <person name="Hanschen E.R."/>
            <person name="Kwon T."/>
            <person name="Eng W."/>
            <person name="Kruse C.P.S."/>
            <person name="Koehler S.I."/>
            <person name="Kunde Y."/>
            <person name="Gleasner C.D."/>
            <person name="You Mak K.T."/>
            <person name="Polle J."/>
            <person name="Hovde B.T."/>
            <person name="Starkenburg S.R."/>
        </authorList>
    </citation>
    <scope>NUCLEOTIDE SEQUENCE [LARGE SCALE GENOMIC DNA]</scope>
    <source>
        <strain evidence="5 6">DOE0152z</strain>
    </source>
</reference>
<gene>
    <name evidence="5" type="ORF">OEZ85_009630</name>
</gene>
<evidence type="ECO:0000259" key="4">
    <source>
        <dbReference type="Pfam" id="PF00155"/>
    </source>
</evidence>
<feature type="domain" description="Aminotransferase class I/classII large" evidence="4">
    <location>
        <begin position="30"/>
        <end position="381"/>
    </location>
</feature>
<evidence type="ECO:0000256" key="3">
    <source>
        <dbReference type="ARBA" id="ARBA00022679"/>
    </source>
</evidence>
<keyword evidence="2" id="KW-0032">Aminotransferase</keyword>
<dbReference type="CDD" id="cd00609">
    <property type="entry name" value="AAT_like"/>
    <property type="match status" value="1"/>
</dbReference>
<dbReference type="PANTHER" id="PTHR42832">
    <property type="entry name" value="AMINO ACID AMINOTRANSFERASE"/>
    <property type="match status" value="1"/>
</dbReference>
<protein>
    <recommendedName>
        <fullName evidence="4">Aminotransferase class I/classII large domain-containing protein</fullName>
    </recommendedName>
</protein>
<dbReference type="InterPro" id="IPR050881">
    <property type="entry name" value="LL-DAP_aminotransferase"/>
</dbReference>
<dbReference type="InterPro" id="IPR004839">
    <property type="entry name" value="Aminotransferase_I/II_large"/>
</dbReference>
<dbReference type="InterPro" id="IPR015421">
    <property type="entry name" value="PyrdxlP-dep_Trfase_major"/>
</dbReference>
<evidence type="ECO:0000313" key="6">
    <source>
        <dbReference type="Proteomes" id="UP001244341"/>
    </source>
</evidence>
<dbReference type="Gene3D" id="3.40.640.10">
    <property type="entry name" value="Type I PLP-dependent aspartate aminotransferase-like (Major domain)"/>
    <property type="match status" value="1"/>
</dbReference>
<name>A0ABY8UAC7_TETOB</name>
<dbReference type="Pfam" id="PF00155">
    <property type="entry name" value="Aminotran_1_2"/>
    <property type="match status" value="1"/>
</dbReference>